<comment type="caution">
    <text evidence="2">The sequence shown here is derived from an EMBL/GenBank/DDBJ whole genome shotgun (WGS) entry which is preliminary data.</text>
</comment>
<evidence type="ECO:0000256" key="1">
    <source>
        <dbReference type="SAM" id="Phobius"/>
    </source>
</evidence>
<dbReference type="AlphaFoldDB" id="A0A8H2X680"/>
<dbReference type="EMBL" id="CAJMWT010001672">
    <property type="protein sequence ID" value="CAE6414330.1"/>
    <property type="molecule type" value="Genomic_DNA"/>
</dbReference>
<keyword evidence="1" id="KW-1133">Transmembrane helix</keyword>
<gene>
    <name evidence="2" type="ORF">RDB_LOCUS47325</name>
</gene>
<accession>A0A8H2X680</accession>
<keyword evidence="1" id="KW-0812">Transmembrane</keyword>
<protein>
    <submittedName>
        <fullName evidence="2">Uncharacterized protein</fullName>
    </submittedName>
</protein>
<reference evidence="2" key="1">
    <citation type="submission" date="2021-01" db="EMBL/GenBank/DDBJ databases">
        <authorList>
            <person name="Kaushik A."/>
        </authorList>
    </citation>
    <scope>NUCLEOTIDE SEQUENCE</scope>
    <source>
        <strain evidence="2">AG2-2IIIB</strain>
    </source>
</reference>
<proteinExistence type="predicted"/>
<organism evidence="2 3">
    <name type="scientific">Rhizoctonia solani</name>
    <dbReference type="NCBI Taxonomy" id="456999"/>
    <lineage>
        <taxon>Eukaryota</taxon>
        <taxon>Fungi</taxon>
        <taxon>Dikarya</taxon>
        <taxon>Basidiomycota</taxon>
        <taxon>Agaricomycotina</taxon>
        <taxon>Agaricomycetes</taxon>
        <taxon>Cantharellales</taxon>
        <taxon>Ceratobasidiaceae</taxon>
        <taxon>Rhizoctonia</taxon>
    </lineage>
</organism>
<keyword evidence="1" id="KW-0472">Membrane</keyword>
<evidence type="ECO:0000313" key="2">
    <source>
        <dbReference type="EMBL" id="CAE6414330.1"/>
    </source>
</evidence>
<dbReference type="Proteomes" id="UP000663843">
    <property type="component" value="Unassembled WGS sequence"/>
</dbReference>
<name>A0A8H2X680_9AGAM</name>
<feature type="transmembrane region" description="Helical" evidence="1">
    <location>
        <begin position="12"/>
        <end position="32"/>
    </location>
</feature>
<evidence type="ECO:0000313" key="3">
    <source>
        <dbReference type="Proteomes" id="UP000663843"/>
    </source>
</evidence>
<sequence>MFIKDLPQKAELLLGRVGLLVLVIHTLVLNPVRTRRTVDSLGPMRLSNLFDYACHDRILANLSSFFMLLDHLIEPDVAHNIASEQDKIRSKDLFGVKFPHRIAYRPSFTRDDGCDGHARAWFRPLRVTKDEIRVA</sequence>